<dbReference type="KEGG" id="tbk:HF295_08510"/>
<protein>
    <recommendedName>
        <fullName evidence="3">Alcohol acetyltransferase</fullName>
    </recommendedName>
</protein>
<dbReference type="AlphaFoldDB" id="A0A7L6N8L3"/>
<keyword evidence="2" id="KW-1185">Reference proteome</keyword>
<organism evidence="1 2">
    <name type="scientific">Hujiaoplasma nucleasis</name>
    <dbReference type="NCBI Taxonomy" id="2725268"/>
    <lineage>
        <taxon>Bacteria</taxon>
        <taxon>Bacillati</taxon>
        <taxon>Mycoplasmatota</taxon>
        <taxon>Mollicutes</taxon>
        <taxon>Candidatus Izemoplasmatales</taxon>
        <taxon>Hujiaoplasmataceae</taxon>
        <taxon>Hujiaoplasma</taxon>
    </lineage>
</organism>
<proteinExistence type="predicted"/>
<sequence length="433" mass="50835">MAKTKTSQDWFKLDNSAKIFPTVSNRSETNTFRVTITLTEDINAEKLQEAVNLILERYPMFKVKLKKGLFWTYFDYNSKPFIIQPMNHQICSEMDTLENNGYLFKVYYHQKDIAIEMFHSLADGGGVMELLKSLTFEYLLLVGKEITPDNLILTKNEKPEFEEYEDANAKFYDRKNRKHIPEQKAYRIKGTHIDEDFTGLISGVIDTKQMLNLARSHEMTVTEYLTALMMYVIYITQIQYREHIKSNQRPVKIFVPVNLRKHFPSNTLRNFSNFIKTDMVMNKPDITFEEIKALVKIQFAKGIEKEELIRKMSENVAFEKNIFLRITPYFLKNFVLKIGYSMLGIKLNTMSLTNIGRVVLPESMKSYVHDVTAAVYAGKFNTVNCSIMTYENKFKITFTRSIIETKIEREFFRHLRKQGLDIEIESNYVEDYA</sequence>
<dbReference type="RefSeq" id="WP_312031748.1">
    <property type="nucleotide sequence ID" value="NZ_CP051151.1"/>
</dbReference>
<evidence type="ECO:0008006" key="3">
    <source>
        <dbReference type="Google" id="ProtNLM"/>
    </source>
</evidence>
<dbReference type="Proteomes" id="UP000512167">
    <property type="component" value="Chromosome"/>
</dbReference>
<gene>
    <name evidence="1" type="ORF">HF295_08510</name>
</gene>
<evidence type="ECO:0000313" key="2">
    <source>
        <dbReference type="Proteomes" id="UP000512167"/>
    </source>
</evidence>
<evidence type="ECO:0000313" key="1">
    <source>
        <dbReference type="EMBL" id="QLY40894.1"/>
    </source>
</evidence>
<reference evidence="1 2" key="1">
    <citation type="submission" date="2020-04" db="EMBL/GenBank/DDBJ databases">
        <authorList>
            <person name="Zheng R.K."/>
            <person name="Sun C.M."/>
        </authorList>
    </citation>
    <scope>NUCLEOTIDE SEQUENCE [LARGE SCALE GENOMIC DNA]</scope>
    <source>
        <strain evidence="2">zrk29</strain>
    </source>
</reference>
<dbReference type="EMBL" id="CP051151">
    <property type="protein sequence ID" value="QLY40894.1"/>
    <property type="molecule type" value="Genomic_DNA"/>
</dbReference>
<accession>A0A7L6N8L3</accession>
<name>A0A7L6N8L3_9MOLU</name>